<reference evidence="4 5" key="1">
    <citation type="journal article" date="2016" name="Nat. Commun.">
        <title>Thousands of microbial genomes shed light on interconnected biogeochemical processes in an aquifer system.</title>
        <authorList>
            <person name="Anantharaman K."/>
            <person name="Brown C.T."/>
            <person name="Hug L.A."/>
            <person name="Sharon I."/>
            <person name="Castelle C.J."/>
            <person name="Probst A.J."/>
            <person name="Thomas B.C."/>
            <person name="Singh A."/>
            <person name="Wilkins M.J."/>
            <person name="Karaoz U."/>
            <person name="Brodie E.L."/>
            <person name="Williams K.H."/>
            <person name="Hubbard S.S."/>
            <person name="Banfield J.F."/>
        </authorList>
    </citation>
    <scope>NUCLEOTIDE SEQUENCE [LARGE SCALE GENOMIC DNA]</scope>
</reference>
<dbReference type="Pfam" id="PF13505">
    <property type="entry name" value="OMP_b-brl"/>
    <property type="match status" value="1"/>
</dbReference>
<accession>A0A1F4S8U8</accession>
<dbReference type="Proteomes" id="UP000177905">
    <property type="component" value="Unassembled WGS sequence"/>
</dbReference>
<evidence type="ECO:0000313" key="5">
    <source>
        <dbReference type="Proteomes" id="UP000177905"/>
    </source>
</evidence>
<evidence type="ECO:0000313" key="4">
    <source>
        <dbReference type="EMBL" id="OGC16856.1"/>
    </source>
</evidence>
<evidence type="ECO:0000256" key="1">
    <source>
        <dbReference type="ARBA" id="ARBA00022729"/>
    </source>
</evidence>
<dbReference type="InterPro" id="IPR011250">
    <property type="entry name" value="OMP/PagP_B-barrel"/>
</dbReference>
<dbReference type="Gene3D" id="2.40.160.20">
    <property type="match status" value="1"/>
</dbReference>
<feature type="signal peptide" evidence="2">
    <location>
        <begin position="1"/>
        <end position="23"/>
    </location>
</feature>
<keyword evidence="1 2" id="KW-0732">Signal</keyword>
<organism evidence="4 5">
    <name type="scientific">candidate division WOR-1 bacterium RIFOXYB2_FULL_36_35</name>
    <dbReference type="NCBI Taxonomy" id="1802578"/>
    <lineage>
        <taxon>Bacteria</taxon>
        <taxon>Bacillati</taxon>
        <taxon>Saganbacteria</taxon>
    </lineage>
</organism>
<feature type="chain" id="PRO_5009514383" description="Outer membrane protein beta-barrel domain-containing protein" evidence="2">
    <location>
        <begin position="24"/>
        <end position="170"/>
    </location>
</feature>
<proteinExistence type="predicted"/>
<name>A0A1F4S8U8_UNCSA</name>
<dbReference type="InterPro" id="IPR027385">
    <property type="entry name" value="Beta-barrel_OMP"/>
</dbReference>
<sequence>MKKIYSVFIIFAAICLLSVPSFAVGLGNLTISANAGLYTPSNGQSSIMYGVAADYKITENWSLRGAVQTTTYNQNGVQTTYTPVTVDLIYSQQILNLKPYLGAGVSYNMISSGGVSTQTTGVQAEAGISWALGGFNAGFELRYLIPDVNHMENGAMTYSGSANGSVTRVL</sequence>
<comment type="caution">
    <text evidence="4">The sequence shown here is derived from an EMBL/GenBank/DDBJ whole genome shotgun (WGS) entry which is preliminary data.</text>
</comment>
<dbReference type="SUPFAM" id="SSF56925">
    <property type="entry name" value="OMPA-like"/>
    <property type="match status" value="1"/>
</dbReference>
<evidence type="ECO:0000259" key="3">
    <source>
        <dbReference type="Pfam" id="PF13505"/>
    </source>
</evidence>
<gene>
    <name evidence="4" type="ORF">A2290_05015</name>
</gene>
<feature type="domain" description="Outer membrane protein beta-barrel" evidence="3">
    <location>
        <begin position="10"/>
        <end position="154"/>
    </location>
</feature>
<protein>
    <recommendedName>
        <fullName evidence="3">Outer membrane protein beta-barrel domain-containing protein</fullName>
    </recommendedName>
</protein>
<dbReference type="EMBL" id="MEUA01000001">
    <property type="protein sequence ID" value="OGC16856.1"/>
    <property type="molecule type" value="Genomic_DNA"/>
</dbReference>
<evidence type="ECO:0000256" key="2">
    <source>
        <dbReference type="SAM" id="SignalP"/>
    </source>
</evidence>
<dbReference type="AlphaFoldDB" id="A0A1F4S8U8"/>